<dbReference type="RefSeq" id="WP_039394041.1">
    <property type="nucleotide sequence ID" value="NZ_JTDK01000001.1"/>
</dbReference>
<keyword evidence="5" id="KW-1185">Reference proteome</keyword>
<dbReference type="PROSITE" id="PS51186">
    <property type="entry name" value="GNAT"/>
    <property type="match status" value="1"/>
</dbReference>
<keyword evidence="2" id="KW-0012">Acyltransferase</keyword>
<organism evidence="4 5">
    <name type="scientific">Microbacterium mangrovi</name>
    <dbReference type="NCBI Taxonomy" id="1348253"/>
    <lineage>
        <taxon>Bacteria</taxon>
        <taxon>Bacillati</taxon>
        <taxon>Actinomycetota</taxon>
        <taxon>Actinomycetes</taxon>
        <taxon>Micrococcales</taxon>
        <taxon>Microbacteriaceae</taxon>
        <taxon>Microbacterium</taxon>
    </lineage>
</organism>
<dbReference type="Proteomes" id="UP000031030">
    <property type="component" value="Unassembled WGS sequence"/>
</dbReference>
<dbReference type="Gene3D" id="3.40.630.30">
    <property type="match status" value="1"/>
</dbReference>
<dbReference type="STRING" id="1348253.LK09_00185"/>
<evidence type="ECO:0000256" key="1">
    <source>
        <dbReference type="ARBA" id="ARBA00022679"/>
    </source>
</evidence>
<evidence type="ECO:0000259" key="3">
    <source>
        <dbReference type="PROSITE" id="PS51186"/>
    </source>
</evidence>
<accession>A0A0B2A8B1</accession>
<keyword evidence="1 4" id="KW-0808">Transferase</keyword>
<dbReference type="EMBL" id="JTDK01000001">
    <property type="protein sequence ID" value="KHK99808.1"/>
    <property type="molecule type" value="Genomic_DNA"/>
</dbReference>
<evidence type="ECO:0000256" key="2">
    <source>
        <dbReference type="ARBA" id="ARBA00023315"/>
    </source>
</evidence>
<gene>
    <name evidence="4" type="ORF">LK09_00185</name>
</gene>
<feature type="domain" description="N-acetyltransferase" evidence="3">
    <location>
        <begin position="1"/>
        <end position="160"/>
    </location>
</feature>
<dbReference type="CDD" id="cd04301">
    <property type="entry name" value="NAT_SF"/>
    <property type="match status" value="1"/>
</dbReference>
<dbReference type="InterPro" id="IPR050832">
    <property type="entry name" value="Bact_Acetyltransf"/>
</dbReference>
<dbReference type="GO" id="GO:0016747">
    <property type="term" value="F:acyltransferase activity, transferring groups other than amino-acyl groups"/>
    <property type="evidence" value="ECO:0007669"/>
    <property type="project" value="InterPro"/>
</dbReference>
<dbReference type="OrthoDB" id="5243635at2"/>
<dbReference type="SUPFAM" id="SSF55729">
    <property type="entry name" value="Acyl-CoA N-acyltransferases (Nat)"/>
    <property type="match status" value="1"/>
</dbReference>
<dbReference type="AlphaFoldDB" id="A0A0B2A8B1"/>
<name>A0A0B2A8B1_9MICO</name>
<evidence type="ECO:0000313" key="4">
    <source>
        <dbReference type="EMBL" id="KHK99808.1"/>
    </source>
</evidence>
<proteinExistence type="predicted"/>
<protein>
    <submittedName>
        <fullName evidence="4">GCN5 family acetyltransferase</fullName>
    </submittedName>
</protein>
<dbReference type="Pfam" id="PF00583">
    <property type="entry name" value="Acetyltransf_1"/>
    <property type="match status" value="1"/>
</dbReference>
<dbReference type="InterPro" id="IPR000182">
    <property type="entry name" value="GNAT_dom"/>
</dbReference>
<dbReference type="PANTHER" id="PTHR43877:SF1">
    <property type="entry name" value="ACETYLTRANSFERASE"/>
    <property type="match status" value="1"/>
</dbReference>
<reference evidence="4 5" key="1">
    <citation type="submission" date="2014-11" db="EMBL/GenBank/DDBJ databases">
        <title>Genome sequence of Microbacterium mangrovi MUSC 115(T).</title>
        <authorList>
            <person name="Lee L.-H."/>
        </authorList>
    </citation>
    <scope>NUCLEOTIDE SEQUENCE [LARGE SCALE GENOMIC DNA]</scope>
    <source>
        <strain evidence="4 5">MUSC 115</strain>
    </source>
</reference>
<sequence length="160" mass="17878">MLVRPADPEDIPGLAHVHVQGWRETYRGLFPDQLLDDPEFEPRRRRFWTAVLTDPRYAEHRAAVAEHDGQIVGLALANPAGEELGIPQLYALYLLAAHQGSGAGARLLDAVIDPDDEAVLWVADPNPRAQAFYRRNRFVADGAEKVEDGVREIRMHRPAA</sequence>
<evidence type="ECO:0000313" key="5">
    <source>
        <dbReference type="Proteomes" id="UP000031030"/>
    </source>
</evidence>
<comment type="caution">
    <text evidence="4">The sequence shown here is derived from an EMBL/GenBank/DDBJ whole genome shotgun (WGS) entry which is preliminary data.</text>
</comment>
<dbReference type="InterPro" id="IPR016181">
    <property type="entry name" value="Acyl_CoA_acyltransferase"/>
</dbReference>
<dbReference type="PANTHER" id="PTHR43877">
    <property type="entry name" value="AMINOALKYLPHOSPHONATE N-ACETYLTRANSFERASE-RELATED-RELATED"/>
    <property type="match status" value="1"/>
</dbReference>